<protein>
    <submittedName>
        <fullName evidence="2">Uncharacterized protein</fullName>
    </submittedName>
</protein>
<organism evidence="2 3">
    <name type="scientific">Brevibacillus panacihumi</name>
    <dbReference type="NCBI Taxonomy" id="497735"/>
    <lineage>
        <taxon>Bacteria</taxon>
        <taxon>Bacillati</taxon>
        <taxon>Bacillota</taxon>
        <taxon>Bacilli</taxon>
        <taxon>Bacillales</taxon>
        <taxon>Paenibacillaceae</taxon>
        <taxon>Brevibacillus</taxon>
    </lineage>
</organism>
<proteinExistence type="predicted"/>
<name>A0A3M8BV62_9BACL</name>
<evidence type="ECO:0000313" key="3">
    <source>
        <dbReference type="Proteomes" id="UP000281915"/>
    </source>
</evidence>
<feature type="transmembrane region" description="Helical" evidence="1">
    <location>
        <begin position="40"/>
        <end position="58"/>
    </location>
</feature>
<evidence type="ECO:0000256" key="1">
    <source>
        <dbReference type="SAM" id="Phobius"/>
    </source>
</evidence>
<feature type="transmembrane region" description="Helical" evidence="1">
    <location>
        <begin position="12"/>
        <end position="28"/>
    </location>
</feature>
<dbReference type="Proteomes" id="UP000281915">
    <property type="component" value="Unassembled WGS sequence"/>
</dbReference>
<keyword evidence="1" id="KW-1133">Transmembrane helix</keyword>
<keyword evidence="1" id="KW-0472">Membrane</keyword>
<comment type="caution">
    <text evidence="2">The sequence shown here is derived from an EMBL/GenBank/DDBJ whole genome shotgun (WGS) entry which is preliminary data.</text>
</comment>
<dbReference type="AlphaFoldDB" id="A0A3M8BV62"/>
<evidence type="ECO:0000313" key="2">
    <source>
        <dbReference type="EMBL" id="RNB67310.1"/>
    </source>
</evidence>
<dbReference type="EMBL" id="RHHT01000092">
    <property type="protein sequence ID" value="RNB67310.1"/>
    <property type="molecule type" value="Genomic_DNA"/>
</dbReference>
<accession>A0A3M8BV62</accession>
<reference evidence="2 3" key="1">
    <citation type="submission" date="2018-10" db="EMBL/GenBank/DDBJ databases">
        <title>Phylogenomics of Brevibacillus.</title>
        <authorList>
            <person name="Dunlap C."/>
        </authorList>
    </citation>
    <scope>NUCLEOTIDE SEQUENCE [LARGE SCALE GENOMIC DNA]</scope>
    <source>
        <strain evidence="2 3">JCM 15085</strain>
    </source>
</reference>
<gene>
    <name evidence="2" type="ORF">EDM58_25355</name>
</gene>
<keyword evidence="1" id="KW-0812">Transmembrane</keyword>
<sequence length="296" mass="35170">MCLLLTSLRNYIVILIIVLSIFIYFYFHPSNSSQTDILKTLISTILGGLLTVFVTFRVNTYNAQQKSALEKKKDIYIPIEEELKRILKQNEKVTYWGSLSKSFDFPEIDKQLERSYVFLPKKLKKRLLDIKGLVEELKSINHYSIAENVILNNFEKALKVCYGEKGVVKYENPDEGIFHYEFPKPYEILRYELATRKTIDSMIESPYENIQFYESILNSYDEPLIIELPELYEDRSIGEGEFIAEFFDFSDELYEHEQIKFKREIYEEIIQEINGALKELMIIFKYINTKYEQDKY</sequence>